<evidence type="ECO:0000313" key="2">
    <source>
        <dbReference type="Proteomes" id="UP001153954"/>
    </source>
</evidence>
<evidence type="ECO:0000313" key="1">
    <source>
        <dbReference type="EMBL" id="CAH2098407.1"/>
    </source>
</evidence>
<comment type="caution">
    <text evidence="1">The sequence shown here is derived from an EMBL/GenBank/DDBJ whole genome shotgun (WGS) entry which is preliminary data.</text>
</comment>
<dbReference type="EMBL" id="CAKOGL010000019">
    <property type="protein sequence ID" value="CAH2098407.1"/>
    <property type="molecule type" value="Genomic_DNA"/>
</dbReference>
<name>A0AAU9UKM9_EUPED</name>
<reference evidence="1" key="1">
    <citation type="submission" date="2022-03" db="EMBL/GenBank/DDBJ databases">
        <authorList>
            <person name="Tunstrom K."/>
        </authorList>
    </citation>
    <scope>NUCLEOTIDE SEQUENCE</scope>
</reference>
<protein>
    <submittedName>
        <fullName evidence="1">Uncharacterized protein</fullName>
    </submittedName>
</protein>
<gene>
    <name evidence="1" type="ORF">EEDITHA_LOCUS13521</name>
</gene>
<proteinExistence type="predicted"/>
<dbReference type="Proteomes" id="UP001153954">
    <property type="component" value="Unassembled WGS sequence"/>
</dbReference>
<sequence>MATGQVHASEFESEEFAYDLVKKFFYDYLYTKQHCRIPRTRENVKHIISVLKSDDFTGKAPYGSSYYQKNIFEKGTICGNNLKQRNSSENKVYLFIENFQGLKGDEYNVLFYIDEISQYVLLRPLQKNANKEEIAFELLKIFTNFGVPGWILTCLKFELINEALEILTSFDLPFDMPLLGKSSNEHQWDILIDSVKLSILTAESAIDNESWTITLCLMQLKNNTCDRISSNSLTTPYSNLFGMAPNISRIEENVKETSSCKEANACGECFRQIYKKYQCHNCKEFFHFTCCIRYLQAEDDNLNQIMVMCFSCKRALLKK</sequence>
<organism evidence="1 2">
    <name type="scientific">Euphydryas editha</name>
    <name type="common">Edith's checkerspot</name>
    <dbReference type="NCBI Taxonomy" id="104508"/>
    <lineage>
        <taxon>Eukaryota</taxon>
        <taxon>Metazoa</taxon>
        <taxon>Ecdysozoa</taxon>
        <taxon>Arthropoda</taxon>
        <taxon>Hexapoda</taxon>
        <taxon>Insecta</taxon>
        <taxon>Pterygota</taxon>
        <taxon>Neoptera</taxon>
        <taxon>Endopterygota</taxon>
        <taxon>Lepidoptera</taxon>
        <taxon>Glossata</taxon>
        <taxon>Ditrysia</taxon>
        <taxon>Papilionoidea</taxon>
        <taxon>Nymphalidae</taxon>
        <taxon>Nymphalinae</taxon>
        <taxon>Euphydryas</taxon>
    </lineage>
</organism>
<accession>A0AAU9UKM9</accession>
<dbReference type="AlphaFoldDB" id="A0AAU9UKM9"/>
<keyword evidence="2" id="KW-1185">Reference proteome</keyword>